<name>A0A835EJC7_9POAL</name>
<evidence type="ECO:0000313" key="2">
    <source>
        <dbReference type="EMBL" id="KAF8692279.1"/>
    </source>
</evidence>
<reference evidence="2" key="1">
    <citation type="submission" date="2020-07" db="EMBL/GenBank/DDBJ databases">
        <title>Genome sequence and genetic diversity analysis of an under-domesticated orphan crop, white fonio (Digitaria exilis).</title>
        <authorList>
            <person name="Bennetzen J.L."/>
            <person name="Chen S."/>
            <person name="Ma X."/>
            <person name="Wang X."/>
            <person name="Yssel A.E.J."/>
            <person name="Chaluvadi S.R."/>
            <person name="Johnson M."/>
            <person name="Gangashetty P."/>
            <person name="Hamidou F."/>
            <person name="Sanogo M.D."/>
            <person name="Zwaenepoel A."/>
            <person name="Wallace J."/>
            <person name="Van De Peer Y."/>
            <person name="Van Deynze A."/>
        </authorList>
    </citation>
    <scope>NUCLEOTIDE SEQUENCE</scope>
    <source>
        <tissue evidence="2">Leaves</tissue>
    </source>
</reference>
<organism evidence="2 3">
    <name type="scientific">Digitaria exilis</name>
    <dbReference type="NCBI Taxonomy" id="1010633"/>
    <lineage>
        <taxon>Eukaryota</taxon>
        <taxon>Viridiplantae</taxon>
        <taxon>Streptophyta</taxon>
        <taxon>Embryophyta</taxon>
        <taxon>Tracheophyta</taxon>
        <taxon>Spermatophyta</taxon>
        <taxon>Magnoliopsida</taxon>
        <taxon>Liliopsida</taxon>
        <taxon>Poales</taxon>
        <taxon>Poaceae</taxon>
        <taxon>PACMAD clade</taxon>
        <taxon>Panicoideae</taxon>
        <taxon>Panicodae</taxon>
        <taxon>Paniceae</taxon>
        <taxon>Anthephorinae</taxon>
        <taxon>Digitaria</taxon>
    </lineage>
</organism>
<feature type="region of interest" description="Disordered" evidence="1">
    <location>
        <begin position="11"/>
        <end position="30"/>
    </location>
</feature>
<evidence type="ECO:0000313" key="3">
    <source>
        <dbReference type="Proteomes" id="UP000636709"/>
    </source>
</evidence>
<proteinExistence type="predicted"/>
<keyword evidence="3" id="KW-1185">Reference proteome</keyword>
<comment type="caution">
    <text evidence="2">The sequence shown here is derived from an EMBL/GenBank/DDBJ whole genome shotgun (WGS) entry which is preliminary data.</text>
</comment>
<dbReference type="AlphaFoldDB" id="A0A835EJC7"/>
<protein>
    <submittedName>
        <fullName evidence="2">Uncharacterized protein</fullName>
    </submittedName>
</protein>
<evidence type="ECO:0000256" key="1">
    <source>
        <dbReference type="SAM" id="MobiDB-lite"/>
    </source>
</evidence>
<accession>A0A835EJC7</accession>
<gene>
    <name evidence="2" type="ORF">HU200_039887</name>
</gene>
<dbReference type="Proteomes" id="UP000636709">
    <property type="component" value="Unassembled WGS sequence"/>
</dbReference>
<sequence length="105" mass="11094">MRPNKCFPPCHGFGPHCSSSSSGAGAEEDAPAERMGWISIAAGASTPRGAAVAVSGGAGMCGECFRAYVFGKFKLAVTRNTMVRQRRPPTPSPKFSRFFPLVITN</sequence>
<dbReference type="EMBL" id="JACEFO010001947">
    <property type="protein sequence ID" value="KAF8692279.1"/>
    <property type="molecule type" value="Genomic_DNA"/>
</dbReference>